<dbReference type="PANTHER" id="PTHR26379">
    <property type="entry name" value="BTB/POZ AND MATH DOMAIN-CONTAINING PROTEIN 1"/>
    <property type="match status" value="1"/>
</dbReference>
<evidence type="ECO:0000256" key="1">
    <source>
        <dbReference type="ARBA" id="ARBA00004906"/>
    </source>
</evidence>
<proteinExistence type="inferred from homology"/>
<dbReference type="AlphaFoldDB" id="A0AAV5DT11"/>
<dbReference type="InterPro" id="IPR002083">
    <property type="entry name" value="MATH/TRAF_dom"/>
</dbReference>
<feature type="domain" description="MATH" evidence="5">
    <location>
        <begin position="27"/>
        <end position="157"/>
    </location>
</feature>
<feature type="compositionally biased region" description="Polar residues" evidence="3">
    <location>
        <begin position="1"/>
        <end position="11"/>
    </location>
</feature>
<dbReference type="Proteomes" id="UP001054889">
    <property type="component" value="Unassembled WGS sequence"/>
</dbReference>
<evidence type="ECO:0000313" key="7">
    <source>
        <dbReference type="Proteomes" id="UP001054889"/>
    </source>
</evidence>
<dbReference type="PROSITE" id="PS50144">
    <property type="entry name" value="MATH"/>
    <property type="match status" value="1"/>
</dbReference>
<protein>
    <submittedName>
        <fullName evidence="6">Uncharacterized protein</fullName>
    </submittedName>
</protein>
<sequence>MPQSTTTTSSPIAADASSAQKPEREEKMEMLTTATPYSESKKTPNGSYIRSRKFDAGGHSWYIVYYPNGRLSGTTASISFYLQLIDAADEEDEDVKVRIQFLLPGSGGGGLRFLSAEVTGIVNSTRNSIGFERFVTREELEMSGCVSNNWLHIRCDVTVLGTTSNISWQQKEGADVDFEVGGRVFAAHRCILAARSSVLKEDFYGPDKEENTGYMRVNNDMNPEVFDVLLHCLDTDPLPATTNMEGFEAVARDLLAAADLYDLKDLKLLVEKKLCARVAVATAWSTLVVAEQFQCLKLKSTCLRFIASRENTRDVMGTGRVEHLAKTCPAVVRELVTSILDAREAAPSTQHILGTEMT</sequence>
<dbReference type="Gene3D" id="1.25.40.420">
    <property type="match status" value="1"/>
</dbReference>
<feature type="compositionally biased region" description="Polar residues" evidence="3">
    <location>
        <begin position="32"/>
        <end position="45"/>
    </location>
</feature>
<comment type="caution">
    <text evidence="6">The sequence shown here is derived from an EMBL/GenBank/DDBJ whole genome shotgun (WGS) entry which is preliminary data.</text>
</comment>
<dbReference type="GO" id="GO:0016567">
    <property type="term" value="P:protein ubiquitination"/>
    <property type="evidence" value="ECO:0007669"/>
    <property type="project" value="InterPro"/>
</dbReference>
<accession>A0AAV5DT11</accession>
<name>A0AAV5DT11_ELECO</name>
<comment type="pathway">
    <text evidence="1">Protein modification; protein ubiquitination.</text>
</comment>
<gene>
    <name evidence="6" type="primary">ga31378</name>
    <name evidence="6" type="ORF">PR202_ga31378</name>
</gene>
<dbReference type="InterPro" id="IPR045005">
    <property type="entry name" value="BPM1-6"/>
</dbReference>
<dbReference type="SUPFAM" id="SSF54695">
    <property type="entry name" value="POZ domain"/>
    <property type="match status" value="1"/>
</dbReference>
<evidence type="ECO:0000256" key="2">
    <source>
        <dbReference type="ARBA" id="ARBA00010846"/>
    </source>
</evidence>
<reference evidence="6" key="2">
    <citation type="submission" date="2021-12" db="EMBL/GenBank/DDBJ databases">
        <title>Resequencing data analysis of finger millet.</title>
        <authorList>
            <person name="Hatakeyama M."/>
            <person name="Aluri S."/>
            <person name="Balachadran M.T."/>
            <person name="Sivarajan S.R."/>
            <person name="Poveda L."/>
            <person name="Shimizu-Inatsugi R."/>
            <person name="Schlapbach R."/>
            <person name="Sreeman S.M."/>
            <person name="Shimizu K.K."/>
        </authorList>
    </citation>
    <scope>NUCLEOTIDE SEQUENCE</scope>
</reference>
<dbReference type="Pfam" id="PF22486">
    <property type="entry name" value="MATH_2"/>
    <property type="match status" value="1"/>
</dbReference>
<reference evidence="6" key="1">
    <citation type="journal article" date="2018" name="DNA Res.">
        <title>Multiple hybrid de novo genome assembly of finger millet, an orphan allotetraploid crop.</title>
        <authorList>
            <person name="Hatakeyama M."/>
            <person name="Aluri S."/>
            <person name="Balachadran M.T."/>
            <person name="Sivarajan S.R."/>
            <person name="Patrignani A."/>
            <person name="Gruter S."/>
            <person name="Poveda L."/>
            <person name="Shimizu-Inatsugi R."/>
            <person name="Baeten J."/>
            <person name="Francoijs K.J."/>
            <person name="Nataraja K.N."/>
            <person name="Reddy Y.A.N."/>
            <person name="Phadnis S."/>
            <person name="Ravikumar R.L."/>
            <person name="Schlapbach R."/>
            <person name="Sreeman S.M."/>
            <person name="Shimizu K.K."/>
        </authorList>
    </citation>
    <scope>NUCLEOTIDE SEQUENCE</scope>
</reference>
<evidence type="ECO:0000259" key="5">
    <source>
        <dbReference type="PROSITE" id="PS50144"/>
    </source>
</evidence>
<evidence type="ECO:0000313" key="6">
    <source>
        <dbReference type="EMBL" id="GJN13045.1"/>
    </source>
</evidence>
<evidence type="ECO:0000259" key="4">
    <source>
        <dbReference type="PROSITE" id="PS50097"/>
    </source>
</evidence>
<dbReference type="CDD" id="cd00121">
    <property type="entry name" value="MATH"/>
    <property type="match status" value="1"/>
</dbReference>
<dbReference type="EMBL" id="BQKI01000031">
    <property type="protein sequence ID" value="GJN13045.1"/>
    <property type="molecule type" value="Genomic_DNA"/>
</dbReference>
<evidence type="ECO:0000256" key="3">
    <source>
        <dbReference type="SAM" id="MobiDB-lite"/>
    </source>
</evidence>
<keyword evidence="7" id="KW-1185">Reference proteome</keyword>
<dbReference type="Pfam" id="PF24570">
    <property type="entry name" value="BACK_BPM_SPOP"/>
    <property type="match status" value="1"/>
</dbReference>
<dbReference type="Pfam" id="PF00651">
    <property type="entry name" value="BTB"/>
    <property type="match status" value="1"/>
</dbReference>
<dbReference type="Gene3D" id="2.60.210.10">
    <property type="entry name" value="Apoptosis, Tumor Necrosis Factor Receptor Associated Protein 2, Chain A"/>
    <property type="match status" value="1"/>
</dbReference>
<feature type="domain" description="BTB" evidence="4">
    <location>
        <begin position="174"/>
        <end position="242"/>
    </location>
</feature>
<dbReference type="Gene3D" id="3.30.710.10">
    <property type="entry name" value="Potassium Channel Kv1.1, Chain A"/>
    <property type="match status" value="1"/>
</dbReference>
<dbReference type="InterPro" id="IPR000210">
    <property type="entry name" value="BTB/POZ_dom"/>
</dbReference>
<dbReference type="SUPFAM" id="SSF49599">
    <property type="entry name" value="TRAF domain-like"/>
    <property type="match status" value="1"/>
</dbReference>
<feature type="region of interest" description="Disordered" evidence="3">
    <location>
        <begin position="1"/>
        <end position="45"/>
    </location>
</feature>
<dbReference type="InterPro" id="IPR008974">
    <property type="entry name" value="TRAF-like"/>
</dbReference>
<dbReference type="InterPro" id="IPR011333">
    <property type="entry name" value="SKP1/BTB/POZ_sf"/>
</dbReference>
<organism evidence="6 7">
    <name type="scientific">Eleusine coracana subsp. coracana</name>
    <dbReference type="NCBI Taxonomy" id="191504"/>
    <lineage>
        <taxon>Eukaryota</taxon>
        <taxon>Viridiplantae</taxon>
        <taxon>Streptophyta</taxon>
        <taxon>Embryophyta</taxon>
        <taxon>Tracheophyta</taxon>
        <taxon>Spermatophyta</taxon>
        <taxon>Magnoliopsida</taxon>
        <taxon>Liliopsida</taxon>
        <taxon>Poales</taxon>
        <taxon>Poaceae</taxon>
        <taxon>PACMAD clade</taxon>
        <taxon>Chloridoideae</taxon>
        <taxon>Cynodonteae</taxon>
        <taxon>Eleusininae</taxon>
        <taxon>Eleusine</taxon>
    </lineage>
</organism>
<dbReference type="PANTHER" id="PTHR26379:SF506">
    <property type="entry name" value="BTB DOMAIN-CONTAINING PROTEIN"/>
    <property type="match status" value="1"/>
</dbReference>
<dbReference type="SMART" id="SM00225">
    <property type="entry name" value="BTB"/>
    <property type="match status" value="1"/>
</dbReference>
<comment type="similarity">
    <text evidence="2">Belongs to the Tdpoz family.</text>
</comment>
<dbReference type="InterPro" id="IPR056423">
    <property type="entry name" value="BACK_BPM_SPOP"/>
</dbReference>
<dbReference type="PROSITE" id="PS50097">
    <property type="entry name" value="BTB"/>
    <property type="match status" value="1"/>
</dbReference>